<name>A0ABM1EFH0_PRICU</name>
<evidence type="ECO:0000256" key="7">
    <source>
        <dbReference type="SAM" id="MobiDB-lite"/>
    </source>
</evidence>
<feature type="transmembrane region" description="Helical" evidence="8">
    <location>
        <begin position="504"/>
        <end position="525"/>
    </location>
</feature>
<dbReference type="PANTHER" id="PTHR20766">
    <property type="entry name" value="LARGE NEUTRAL AMINO ACIDS TRANSPORTER SMALL SUBUNIT 4-LIKE ISOFORM X1"/>
    <property type="match status" value="1"/>
</dbReference>
<accession>A0ABM1EFH0</accession>
<evidence type="ECO:0000256" key="6">
    <source>
        <dbReference type="ARBA" id="ARBA00023180"/>
    </source>
</evidence>
<evidence type="ECO:0000256" key="1">
    <source>
        <dbReference type="ARBA" id="ARBA00004651"/>
    </source>
</evidence>
<evidence type="ECO:0000256" key="2">
    <source>
        <dbReference type="ARBA" id="ARBA00022475"/>
    </source>
</evidence>
<feature type="transmembrane region" description="Helical" evidence="8">
    <location>
        <begin position="294"/>
        <end position="319"/>
    </location>
</feature>
<protein>
    <submittedName>
        <fullName evidence="10">Large neutral amino acids transporter small subunit 4-like</fullName>
    </submittedName>
</protein>
<feature type="transmembrane region" description="Helical" evidence="8">
    <location>
        <begin position="339"/>
        <end position="361"/>
    </location>
</feature>
<dbReference type="SUPFAM" id="SSF103473">
    <property type="entry name" value="MFS general substrate transporter"/>
    <property type="match status" value="1"/>
</dbReference>
<dbReference type="Proteomes" id="UP000695022">
    <property type="component" value="Unplaced"/>
</dbReference>
<keyword evidence="4 8" id="KW-1133">Transmembrane helix</keyword>
<dbReference type="PANTHER" id="PTHR20766:SF3">
    <property type="entry name" value="LARGE NEUTRAL AMINO ACIDS TRANSPORTER SMALL SUBUNIT 4-LIKE ISOFORM X1"/>
    <property type="match status" value="1"/>
</dbReference>
<evidence type="ECO:0000256" key="3">
    <source>
        <dbReference type="ARBA" id="ARBA00022692"/>
    </source>
</evidence>
<feature type="transmembrane region" description="Helical" evidence="8">
    <location>
        <begin position="147"/>
        <end position="167"/>
    </location>
</feature>
<evidence type="ECO:0000256" key="5">
    <source>
        <dbReference type="ARBA" id="ARBA00023136"/>
    </source>
</evidence>
<keyword evidence="9" id="KW-1185">Reference proteome</keyword>
<feature type="transmembrane region" description="Helical" evidence="8">
    <location>
        <begin position="20"/>
        <end position="40"/>
    </location>
</feature>
<reference evidence="10" key="1">
    <citation type="submission" date="2025-08" db="UniProtKB">
        <authorList>
            <consortium name="RefSeq"/>
        </authorList>
    </citation>
    <scope>IDENTIFICATION</scope>
</reference>
<comment type="subcellular location">
    <subcellularLocation>
        <location evidence="1">Cell membrane</location>
        <topology evidence="1">Multi-pass membrane protein</topology>
    </subcellularLocation>
</comment>
<evidence type="ECO:0000256" key="8">
    <source>
        <dbReference type="SAM" id="Phobius"/>
    </source>
</evidence>
<dbReference type="Gene3D" id="1.20.1250.20">
    <property type="entry name" value="MFS general substrate transporter like domains"/>
    <property type="match status" value="1"/>
</dbReference>
<gene>
    <name evidence="10" type="primary">LOC106811741</name>
</gene>
<evidence type="ECO:0000256" key="4">
    <source>
        <dbReference type="ARBA" id="ARBA00022989"/>
    </source>
</evidence>
<organism evidence="9 10">
    <name type="scientific">Priapulus caudatus</name>
    <name type="common">Priapulid worm</name>
    <dbReference type="NCBI Taxonomy" id="37621"/>
    <lineage>
        <taxon>Eukaryota</taxon>
        <taxon>Metazoa</taxon>
        <taxon>Ecdysozoa</taxon>
        <taxon>Scalidophora</taxon>
        <taxon>Priapulida</taxon>
        <taxon>Priapulimorpha</taxon>
        <taxon>Priapulimorphida</taxon>
        <taxon>Priapulidae</taxon>
        <taxon>Priapulus</taxon>
    </lineage>
</organism>
<feature type="transmembrane region" description="Helical" evidence="8">
    <location>
        <begin position="413"/>
        <end position="434"/>
    </location>
</feature>
<keyword evidence="3 8" id="KW-0812">Transmembrane</keyword>
<dbReference type="RefSeq" id="XP_014670941.1">
    <property type="nucleotide sequence ID" value="XM_014815455.1"/>
</dbReference>
<feature type="transmembrane region" description="Helical" evidence="8">
    <location>
        <begin position="470"/>
        <end position="492"/>
    </location>
</feature>
<feature type="transmembrane region" description="Helical" evidence="8">
    <location>
        <begin position="91"/>
        <end position="112"/>
    </location>
</feature>
<dbReference type="GeneID" id="106811741"/>
<evidence type="ECO:0000313" key="10">
    <source>
        <dbReference type="RefSeq" id="XP_014670941.1"/>
    </source>
</evidence>
<feature type="region of interest" description="Disordered" evidence="7">
    <location>
        <begin position="603"/>
        <end position="631"/>
    </location>
</feature>
<keyword evidence="5 8" id="KW-0472">Membrane</keyword>
<dbReference type="InterPro" id="IPR036259">
    <property type="entry name" value="MFS_trans_sf"/>
</dbReference>
<keyword evidence="2" id="KW-1003">Cell membrane</keyword>
<sequence>MAPTQFHAYSRRRWLMVTSVIENVLFSAVLLGWSSLVQILKREGFYSDLCMDQDHVEEGESVVLLESNATGAHNFTIGDNDIIGCPDQDKMLNLVFTVGSFLLSALTFPIGLIMDKIGSRKLRIIGGAMFCASCLLMTIASNKSSHLLFPIVSLNGVGGIILVFTSLQPVTARGKAKDYTSIGLKSTINNSLTYCGSLLAMLSCFLDVPEKGIPEPQDQKINKHTKTLQLQHKVTGKNFYSHVDKIGSRLSSPDVLHFQDEGKELYTSNADLVIKMNDLEEQENRNRKRQSLKAAVFSAIFLWSLVTLCITQLRLLFFIGALEQILMKVSGGDREQVELYTYFFGMMQLGCFIAAPLIGILMDWKTKEKFVERNIEANKEGNDTERSSFSSTRSTESCRSVKIDVKVRQLRNAMYAFFITNSITMIFGSIVLVPDLPLQVVAFLCHTIIRGFVHSAVGGLYAIAFHFKHYGSLVGLESLATALFSLLQYPLFILVEGQLKHDPFWVNVGLLVLSLLNYGLPLYLLKYCNGLDRANTHFAFVRSAALITSPSSQVVLLSSPTKPIDGSLTDAAALDRCEEWSSAQQPTFGLGCIYEEDKVFNEQEEEEGAARDMTGTDAIYRPTTIPVRENA</sequence>
<feature type="transmembrane region" description="Helical" evidence="8">
    <location>
        <begin position="440"/>
        <end position="463"/>
    </location>
</feature>
<proteinExistence type="predicted"/>
<keyword evidence="6" id="KW-0325">Glycoprotein</keyword>
<evidence type="ECO:0000313" key="9">
    <source>
        <dbReference type="Proteomes" id="UP000695022"/>
    </source>
</evidence>